<organism evidence="2 3">
    <name type="scientific">Brachionus plicatilis</name>
    <name type="common">Marine rotifer</name>
    <name type="synonym">Brachionus muelleri</name>
    <dbReference type="NCBI Taxonomy" id="10195"/>
    <lineage>
        <taxon>Eukaryota</taxon>
        <taxon>Metazoa</taxon>
        <taxon>Spiralia</taxon>
        <taxon>Gnathifera</taxon>
        <taxon>Rotifera</taxon>
        <taxon>Eurotatoria</taxon>
        <taxon>Monogononta</taxon>
        <taxon>Pseudotrocha</taxon>
        <taxon>Ploima</taxon>
        <taxon>Brachionidae</taxon>
        <taxon>Brachionus</taxon>
    </lineage>
</organism>
<dbReference type="Proteomes" id="UP000276133">
    <property type="component" value="Unassembled WGS sequence"/>
</dbReference>
<gene>
    <name evidence="2" type="ORF">BpHYR1_039967</name>
</gene>
<name>A0A3M7SPF0_BRAPC</name>
<proteinExistence type="predicted"/>
<reference evidence="2 3" key="1">
    <citation type="journal article" date="2018" name="Sci. Rep.">
        <title>Genomic signatures of local adaptation to the degree of environmental predictability in rotifers.</title>
        <authorList>
            <person name="Franch-Gras L."/>
            <person name="Hahn C."/>
            <person name="Garcia-Roger E.M."/>
            <person name="Carmona M.J."/>
            <person name="Serra M."/>
            <person name="Gomez A."/>
        </authorList>
    </citation>
    <scope>NUCLEOTIDE SEQUENCE [LARGE SCALE GENOMIC DNA]</scope>
    <source>
        <strain evidence="2">HYR1</strain>
    </source>
</reference>
<keyword evidence="1" id="KW-0812">Transmembrane</keyword>
<dbReference type="EMBL" id="REGN01000991">
    <property type="protein sequence ID" value="RNA37724.1"/>
    <property type="molecule type" value="Genomic_DNA"/>
</dbReference>
<protein>
    <submittedName>
        <fullName evidence="2">Uncharacterized protein</fullName>
    </submittedName>
</protein>
<keyword evidence="1" id="KW-1133">Transmembrane helix</keyword>
<sequence length="78" mass="8888">MQKAHKTPVVAVVEKLAEIPNKYKKCSIEPKAKRGQKANAARALIKLQFIQIHLLVCIFSNKLIIFYRFFFTVTGLAI</sequence>
<evidence type="ECO:0000256" key="1">
    <source>
        <dbReference type="SAM" id="Phobius"/>
    </source>
</evidence>
<feature type="transmembrane region" description="Helical" evidence="1">
    <location>
        <begin position="52"/>
        <end position="71"/>
    </location>
</feature>
<dbReference type="AlphaFoldDB" id="A0A3M7SPF0"/>
<accession>A0A3M7SPF0</accession>
<evidence type="ECO:0000313" key="2">
    <source>
        <dbReference type="EMBL" id="RNA37724.1"/>
    </source>
</evidence>
<comment type="caution">
    <text evidence="2">The sequence shown here is derived from an EMBL/GenBank/DDBJ whole genome shotgun (WGS) entry which is preliminary data.</text>
</comment>
<keyword evidence="3" id="KW-1185">Reference proteome</keyword>
<evidence type="ECO:0000313" key="3">
    <source>
        <dbReference type="Proteomes" id="UP000276133"/>
    </source>
</evidence>
<keyword evidence="1" id="KW-0472">Membrane</keyword>